<protein>
    <recommendedName>
        <fullName evidence="2">Retrotransposon gag domain-containing protein</fullName>
    </recommendedName>
</protein>
<organism evidence="3 4">
    <name type="scientific">Acer negundo</name>
    <name type="common">Box elder</name>
    <dbReference type="NCBI Taxonomy" id="4023"/>
    <lineage>
        <taxon>Eukaryota</taxon>
        <taxon>Viridiplantae</taxon>
        <taxon>Streptophyta</taxon>
        <taxon>Embryophyta</taxon>
        <taxon>Tracheophyta</taxon>
        <taxon>Spermatophyta</taxon>
        <taxon>Magnoliopsida</taxon>
        <taxon>eudicotyledons</taxon>
        <taxon>Gunneridae</taxon>
        <taxon>Pentapetalae</taxon>
        <taxon>rosids</taxon>
        <taxon>malvids</taxon>
        <taxon>Sapindales</taxon>
        <taxon>Sapindaceae</taxon>
        <taxon>Hippocastanoideae</taxon>
        <taxon>Acereae</taxon>
        <taxon>Acer</taxon>
    </lineage>
</organism>
<proteinExistence type="predicted"/>
<reference evidence="3" key="2">
    <citation type="submission" date="2023-02" db="EMBL/GenBank/DDBJ databases">
        <authorList>
            <person name="Swenson N.G."/>
            <person name="Wegrzyn J.L."/>
            <person name="Mcevoy S.L."/>
        </authorList>
    </citation>
    <scope>NUCLEOTIDE SEQUENCE</scope>
    <source>
        <strain evidence="3">91603</strain>
        <tissue evidence="3">Leaf</tissue>
    </source>
</reference>
<keyword evidence="4" id="KW-1185">Reference proteome</keyword>
<feature type="domain" description="Retrotransposon gag" evidence="2">
    <location>
        <begin position="125"/>
        <end position="214"/>
    </location>
</feature>
<comment type="caution">
    <text evidence="3">The sequence shown here is derived from an EMBL/GenBank/DDBJ whole genome shotgun (WGS) entry which is preliminary data.</text>
</comment>
<dbReference type="Proteomes" id="UP001064489">
    <property type="component" value="Chromosome 10"/>
</dbReference>
<dbReference type="InterPro" id="IPR005162">
    <property type="entry name" value="Retrotrans_gag_dom"/>
</dbReference>
<dbReference type="PANTHER" id="PTHR33223">
    <property type="entry name" value="CCHC-TYPE DOMAIN-CONTAINING PROTEIN"/>
    <property type="match status" value="1"/>
</dbReference>
<evidence type="ECO:0000313" key="3">
    <source>
        <dbReference type="EMBL" id="KAI9165376.1"/>
    </source>
</evidence>
<dbReference type="PANTHER" id="PTHR33223:SF6">
    <property type="entry name" value="CCHC-TYPE DOMAIN-CONTAINING PROTEIN"/>
    <property type="match status" value="1"/>
</dbReference>
<dbReference type="EMBL" id="JAJSOW010000105">
    <property type="protein sequence ID" value="KAI9165376.1"/>
    <property type="molecule type" value="Genomic_DNA"/>
</dbReference>
<gene>
    <name evidence="3" type="ORF">LWI28_012876</name>
</gene>
<dbReference type="Pfam" id="PF03732">
    <property type="entry name" value="Retrotrans_gag"/>
    <property type="match status" value="1"/>
</dbReference>
<evidence type="ECO:0000256" key="1">
    <source>
        <dbReference type="SAM" id="MobiDB-lite"/>
    </source>
</evidence>
<feature type="region of interest" description="Disordered" evidence="1">
    <location>
        <begin position="49"/>
        <end position="88"/>
    </location>
</feature>
<dbReference type="AlphaFoldDB" id="A0AAD5NK28"/>
<sequence length="467" mass="52604">METGGKSHAEFRTEVQEILATHESRWATNESMIEQILLELQALRLQQNQTPSEIRPASERDVNPFSAGEASHSGPPAPTSTNNDRNHNHLKLNFPTFAEGDPTGWIFKAEQYFDFKGIDPQNKVQLASFHLEKVALQWYRWFTKFSGLMSWAEFTKALLNRFGPTDYDDPSEALSRLKQTTIVDAYQEAFEKLSHKIDDLPENFLVGNFVSGLKDDIRLDVRVKQPRTLSEAISVAHLIEERNLLQRRPMASFRSPISAAIARSQPQQNTGLLGPPPTQVLNQVTGKYPTPIRRLTGPEARDRRERGLCFYCDEKYIPGHRCARPQLFMMVDTLPGEEIEDVEMEIEVSLHEASPEISFHALAGTAHPQTFRVTGRVTVGNKETIECTARCLGLSLLIQGLTVRADFYVLPVAACQAVLGVQWLETLGPIEMDYKRLSMSFTLSGRTYTLQGMHGSELSPMSNKELS</sequence>
<accession>A0AAD5NK28</accession>
<reference evidence="3" key="1">
    <citation type="journal article" date="2022" name="Plant J.">
        <title>Strategies of tolerance reflected in two North American maple genomes.</title>
        <authorList>
            <person name="McEvoy S.L."/>
            <person name="Sezen U.U."/>
            <person name="Trouern-Trend A."/>
            <person name="McMahon S.M."/>
            <person name="Schaberg P.G."/>
            <person name="Yang J."/>
            <person name="Wegrzyn J.L."/>
            <person name="Swenson N.G."/>
        </authorList>
    </citation>
    <scope>NUCLEOTIDE SEQUENCE</scope>
    <source>
        <strain evidence="3">91603</strain>
    </source>
</reference>
<dbReference type="CDD" id="cd00303">
    <property type="entry name" value="retropepsin_like"/>
    <property type="match status" value="1"/>
</dbReference>
<evidence type="ECO:0000259" key="2">
    <source>
        <dbReference type="Pfam" id="PF03732"/>
    </source>
</evidence>
<evidence type="ECO:0000313" key="4">
    <source>
        <dbReference type="Proteomes" id="UP001064489"/>
    </source>
</evidence>
<name>A0AAD5NK28_ACENE</name>